<dbReference type="OrthoDB" id="2157530at2759"/>
<accession>A0A6A5TPD6</accession>
<sequence length="58" mass="6732">NNDLRTLLLKFRGSKVTKLRDIIYALLSISLDRCSIDILVLNYKKSIEEVIYDTIAFL</sequence>
<keyword evidence="2" id="KW-1185">Reference proteome</keyword>
<feature type="non-terminal residue" evidence="1">
    <location>
        <position position="1"/>
    </location>
</feature>
<dbReference type="AlphaFoldDB" id="A0A6A5TPD6"/>
<feature type="non-terminal residue" evidence="1">
    <location>
        <position position="58"/>
    </location>
</feature>
<name>A0A6A5TPD6_9PLEO</name>
<organism evidence="1 2">
    <name type="scientific">Byssothecium circinans</name>
    <dbReference type="NCBI Taxonomy" id="147558"/>
    <lineage>
        <taxon>Eukaryota</taxon>
        <taxon>Fungi</taxon>
        <taxon>Dikarya</taxon>
        <taxon>Ascomycota</taxon>
        <taxon>Pezizomycotina</taxon>
        <taxon>Dothideomycetes</taxon>
        <taxon>Pleosporomycetidae</taxon>
        <taxon>Pleosporales</taxon>
        <taxon>Massarineae</taxon>
        <taxon>Massarinaceae</taxon>
        <taxon>Byssothecium</taxon>
    </lineage>
</organism>
<evidence type="ECO:0000313" key="2">
    <source>
        <dbReference type="Proteomes" id="UP000800035"/>
    </source>
</evidence>
<dbReference type="EMBL" id="ML977009">
    <property type="protein sequence ID" value="KAF1952676.1"/>
    <property type="molecule type" value="Genomic_DNA"/>
</dbReference>
<reference evidence="1" key="1">
    <citation type="journal article" date="2020" name="Stud. Mycol.">
        <title>101 Dothideomycetes genomes: a test case for predicting lifestyles and emergence of pathogens.</title>
        <authorList>
            <person name="Haridas S."/>
            <person name="Albert R."/>
            <person name="Binder M."/>
            <person name="Bloem J."/>
            <person name="Labutti K."/>
            <person name="Salamov A."/>
            <person name="Andreopoulos B."/>
            <person name="Baker S."/>
            <person name="Barry K."/>
            <person name="Bills G."/>
            <person name="Bluhm B."/>
            <person name="Cannon C."/>
            <person name="Castanera R."/>
            <person name="Culley D."/>
            <person name="Daum C."/>
            <person name="Ezra D."/>
            <person name="Gonzalez J."/>
            <person name="Henrissat B."/>
            <person name="Kuo A."/>
            <person name="Liang C."/>
            <person name="Lipzen A."/>
            <person name="Lutzoni F."/>
            <person name="Magnuson J."/>
            <person name="Mondo S."/>
            <person name="Nolan M."/>
            <person name="Ohm R."/>
            <person name="Pangilinan J."/>
            <person name="Park H.-J."/>
            <person name="Ramirez L."/>
            <person name="Alfaro M."/>
            <person name="Sun H."/>
            <person name="Tritt A."/>
            <person name="Yoshinaga Y."/>
            <person name="Zwiers L.-H."/>
            <person name="Turgeon B."/>
            <person name="Goodwin S."/>
            <person name="Spatafora J."/>
            <person name="Crous P."/>
            <person name="Grigoriev I."/>
        </authorList>
    </citation>
    <scope>NUCLEOTIDE SEQUENCE</scope>
    <source>
        <strain evidence="1">CBS 675.92</strain>
    </source>
</reference>
<evidence type="ECO:0000313" key="1">
    <source>
        <dbReference type="EMBL" id="KAF1952676.1"/>
    </source>
</evidence>
<proteinExistence type="predicted"/>
<dbReference type="Proteomes" id="UP000800035">
    <property type="component" value="Unassembled WGS sequence"/>
</dbReference>
<gene>
    <name evidence="1" type="ORF">CC80DRAFT_396536</name>
</gene>
<protein>
    <submittedName>
        <fullName evidence="1">Uncharacterized protein</fullName>
    </submittedName>
</protein>